<proteinExistence type="predicted"/>
<evidence type="ECO:0000313" key="3">
    <source>
        <dbReference type="Proteomes" id="UP000053372"/>
    </source>
</evidence>
<protein>
    <submittedName>
        <fullName evidence="1">Uncharacterized protein</fullName>
    </submittedName>
</protein>
<dbReference type="Proteomes" id="UP000053372">
    <property type="component" value="Unassembled WGS sequence"/>
</dbReference>
<evidence type="ECO:0000313" key="1">
    <source>
        <dbReference type="EMBL" id="KST66875.1"/>
    </source>
</evidence>
<evidence type="ECO:0000313" key="2">
    <source>
        <dbReference type="EMBL" id="KST70213.1"/>
    </source>
</evidence>
<organism evidence="1 3">
    <name type="scientific">Mastigocoleus testarum BC008</name>
    <dbReference type="NCBI Taxonomy" id="371196"/>
    <lineage>
        <taxon>Bacteria</taxon>
        <taxon>Bacillati</taxon>
        <taxon>Cyanobacteriota</taxon>
        <taxon>Cyanophyceae</taxon>
        <taxon>Nostocales</taxon>
        <taxon>Hapalosiphonaceae</taxon>
        <taxon>Mastigocoleus</taxon>
    </lineage>
</organism>
<gene>
    <name evidence="1" type="ORF">BC008_27190</name>
    <name evidence="2" type="ORF">BC008_36795</name>
</gene>
<reference evidence="1 3" key="1">
    <citation type="journal article" date="2015" name="Genome Announc.">
        <title>Draft Genome of the Euendolithic (true boring) Cyanobacterium Mastigocoleus testarum strain BC008.</title>
        <authorList>
            <person name="Guida B.S."/>
            <person name="Garcia-Pichel F."/>
        </authorList>
    </citation>
    <scope>NUCLEOTIDE SEQUENCE [LARGE SCALE GENOMIC DNA]</scope>
    <source>
        <strain evidence="1 3">BC008</strain>
    </source>
</reference>
<dbReference type="AlphaFoldDB" id="A0A0V7ZQY8"/>
<dbReference type="RefSeq" id="WP_027843477.1">
    <property type="nucleotide sequence ID" value="NZ_LMTZ01000002.1"/>
</dbReference>
<name>A0A0V7ZQY8_9CYAN</name>
<dbReference type="EMBL" id="LMTZ01000093">
    <property type="protein sequence ID" value="KST66875.1"/>
    <property type="molecule type" value="Genomic_DNA"/>
</dbReference>
<accession>A0A0V7ZQY8</accession>
<comment type="caution">
    <text evidence="1">The sequence shown here is derived from an EMBL/GenBank/DDBJ whole genome shotgun (WGS) entry which is preliminary data.</text>
</comment>
<sequence length="641" mass="68674">MSRRNVPLSSLFVELSEQEQSVISGGFTTGNKKSYLSNNEDNIIDNSNIVSAYNSTQISVVENFNIENSLNNLLGSSTFSLSAESIGSSSILISGDSSSTEALLHSEIFATLPTKYKDEVSKVLDNNKINNFALSITHYSANIQGTETFNIYGSAGSIARSSSWSLDVDTVAVSGIFFPQTSSKLDLSHLIPGNNQFGTQLTNKQTNISNFGLSFTYYSADFQQTDVSRISGFLGSAFTSSALSMNIDTEALSGIFLSKQVSSPLILSGKENQGITSFSAQNISNSFFVNESLGSSDNLWLSLNTVSGIAGSQAGLSASWERISDISTNLKQSDLKGLLENNFGASFGFSTSAYHREIYNTKFNFLSGNVGSTEELIGSILGITPTDTENVPDFAFSNLSSGSSTGSVFASSSIDVSPSLGLNSRLTEFTNLYAFNYLNSGGLPLDNPSGIQLTDDSNNWFTNLSARNKNLNNLYINSFLNGGNLNSQLGAIDLDSLALTSISTLGNKFKNLEGFTSDSSINTLTEKDNLLEIGNSGIGDYAFLNSDVFSFNSADYSNSDLYSSGRNLIGSSPNSFKSGTITTNISKNLPSLSSNLMPSMFLLFTANSFDNSILAFDKNSLTNMANLSHKYSLGSKKKISL</sequence>
<dbReference type="EMBL" id="LMTZ01000002">
    <property type="protein sequence ID" value="KST70213.1"/>
    <property type="molecule type" value="Genomic_DNA"/>
</dbReference>
<keyword evidence="3" id="KW-1185">Reference proteome</keyword>